<evidence type="ECO:0000313" key="2">
    <source>
        <dbReference type="EMBL" id="SFD98922.1"/>
    </source>
</evidence>
<dbReference type="SUPFAM" id="SSF46689">
    <property type="entry name" value="Homeodomain-like"/>
    <property type="match status" value="1"/>
</dbReference>
<accession>A0AAQ1R1L1</accession>
<dbReference type="EMBL" id="FOLS01000052">
    <property type="protein sequence ID" value="SFD98922.1"/>
    <property type="molecule type" value="Genomic_DNA"/>
</dbReference>
<dbReference type="InterPro" id="IPR009057">
    <property type="entry name" value="Homeodomain-like_sf"/>
</dbReference>
<dbReference type="PANTHER" id="PTHR35004:SF7">
    <property type="entry name" value="INTEGRASE PROTEIN"/>
    <property type="match status" value="1"/>
</dbReference>
<dbReference type="Pfam" id="PF13565">
    <property type="entry name" value="HTH_32"/>
    <property type="match status" value="1"/>
</dbReference>
<dbReference type="NCBIfam" id="NF033577">
    <property type="entry name" value="transpos_IS481"/>
    <property type="match status" value="1"/>
</dbReference>
<protein>
    <submittedName>
        <fullName evidence="2">Helix-turn-helix domain-containing protein</fullName>
    </submittedName>
</protein>
<dbReference type="Pfam" id="PF24764">
    <property type="entry name" value="rva_4"/>
    <property type="match status" value="1"/>
</dbReference>
<dbReference type="InterPro" id="IPR047656">
    <property type="entry name" value="IS481-like_transpos"/>
</dbReference>
<dbReference type="PANTHER" id="PTHR35004">
    <property type="entry name" value="TRANSPOSASE RV3428C-RELATED"/>
    <property type="match status" value="1"/>
</dbReference>
<dbReference type="RefSeq" id="WP_074986190.1">
    <property type="nucleotide sequence ID" value="NZ_FOLS01000052.1"/>
</dbReference>
<comment type="caution">
    <text evidence="2">The sequence shown here is derived from an EMBL/GenBank/DDBJ whole genome shotgun (WGS) entry which is preliminary data.</text>
</comment>
<sequence>MPWKECTPVSSRYEFVLLAEQPDANVRELCRRFEISPKTAYKWLRRYQEQGEPGLLDKSRRPLSCPRRSSEDLEHAVLALHEAYPAWGGRKLRSLMSCDESARPHHSTLDAILRRHGRPLRYGADAGPAATSRFEHEAPNDLWQMDFKGHFALFGQRQHCHPLTLLDDHSRFALCLAACADERRETVRQQLIRVFRRYGLPRRITSDNGPPWGSTRRGGLSALEVWLMRLGIKVGHSRPHHPQTQGKLERFHQTLKRELLHDAHFRTLEQCQAGMDRWLEQYNQQRPHQALGQKPPLTRYRSSPRPYPEKLLEVEYEPGERVLTVHTKGQIRLDGRMVFVSEGLAGERVAIRPAKEDGVLDIIFINKTVRQVDLRQPE</sequence>
<dbReference type="Proteomes" id="UP000183385">
    <property type="component" value="Unassembled WGS sequence"/>
</dbReference>
<reference evidence="2 3" key="1">
    <citation type="submission" date="2016-10" db="EMBL/GenBank/DDBJ databases">
        <authorList>
            <person name="Varghese N."/>
            <person name="Submissions S."/>
        </authorList>
    </citation>
    <scope>NUCLEOTIDE SEQUENCE [LARGE SCALE GENOMIC DNA]</scope>
    <source>
        <strain evidence="2 3">LMG 18378</strain>
    </source>
</reference>
<dbReference type="InterPro" id="IPR036397">
    <property type="entry name" value="RNaseH_sf"/>
</dbReference>
<evidence type="ECO:0000313" key="3">
    <source>
        <dbReference type="Proteomes" id="UP000183385"/>
    </source>
</evidence>
<name>A0AAQ1R1L1_9PSED</name>
<dbReference type="InterPro" id="IPR001584">
    <property type="entry name" value="Integrase_cat-core"/>
</dbReference>
<dbReference type="Gene3D" id="3.30.420.10">
    <property type="entry name" value="Ribonuclease H-like superfamily/Ribonuclease H"/>
    <property type="match status" value="1"/>
</dbReference>
<dbReference type="InterPro" id="IPR012337">
    <property type="entry name" value="RNaseH-like_sf"/>
</dbReference>
<dbReference type="AlphaFoldDB" id="A0AAQ1R1L1"/>
<evidence type="ECO:0000259" key="1">
    <source>
        <dbReference type="PROSITE" id="PS50994"/>
    </source>
</evidence>
<organism evidence="2 3">
    <name type="scientific">Pseudomonas citronellolis</name>
    <dbReference type="NCBI Taxonomy" id="53408"/>
    <lineage>
        <taxon>Bacteria</taxon>
        <taxon>Pseudomonadati</taxon>
        <taxon>Pseudomonadota</taxon>
        <taxon>Gammaproteobacteria</taxon>
        <taxon>Pseudomonadales</taxon>
        <taxon>Pseudomonadaceae</taxon>
        <taxon>Pseudomonas</taxon>
    </lineage>
</organism>
<dbReference type="GO" id="GO:0015074">
    <property type="term" value="P:DNA integration"/>
    <property type="evidence" value="ECO:0007669"/>
    <property type="project" value="InterPro"/>
</dbReference>
<gene>
    <name evidence="2" type="ORF">SAMN05216577_15235</name>
</gene>
<feature type="domain" description="Integrase catalytic" evidence="1">
    <location>
        <begin position="135"/>
        <end position="303"/>
    </location>
</feature>
<dbReference type="SUPFAM" id="SSF53098">
    <property type="entry name" value="Ribonuclease H-like"/>
    <property type="match status" value="1"/>
</dbReference>
<dbReference type="Gene3D" id="1.10.10.10">
    <property type="entry name" value="Winged helix-like DNA-binding domain superfamily/Winged helix DNA-binding domain"/>
    <property type="match status" value="1"/>
</dbReference>
<dbReference type="InterPro" id="IPR036388">
    <property type="entry name" value="WH-like_DNA-bd_sf"/>
</dbReference>
<dbReference type="InterPro" id="IPR058913">
    <property type="entry name" value="Integrase_dom_put"/>
</dbReference>
<proteinExistence type="predicted"/>
<dbReference type="Pfam" id="PF13683">
    <property type="entry name" value="rve_3"/>
    <property type="match status" value="1"/>
</dbReference>
<keyword evidence="3" id="KW-1185">Reference proteome</keyword>
<dbReference type="PROSITE" id="PS50994">
    <property type="entry name" value="INTEGRASE"/>
    <property type="match status" value="1"/>
</dbReference>
<dbReference type="GO" id="GO:0003676">
    <property type="term" value="F:nucleic acid binding"/>
    <property type="evidence" value="ECO:0007669"/>
    <property type="project" value="InterPro"/>
</dbReference>